<protein>
    <submittedName>
        <fullName evidence="1">Uncharacterized protein</fullName>
    </submittedName>
</protein>
<organism evidence="1 2">
    <name type="scientific">Streptococcus equinus</name>
    <name type="common">Streptococcus bovis</name>
    <dbReference type="NCBI Taxonomy" id="1335"/>
    <lineage>
        <taxon>Bacteria</taxon>
        <taxon>Bacillati</taxon>
        <taxon>Bacillota</taxon>
        <taxon>Bacilli</taxon>
        <taxon>Lactobacillales</taxon>
        <taxon>Streptococcaceae</taxon>
        <taxon>Streptococcus</taxon>
    </lineage>
</organism>
<accession>A0A239R7C2</accession>
<dbReference type="AlphaFoldDB" id="A0A239R7C2"/>
<sequence>MIEIRLDDELVGYYDELREALLQTIDVLTADETATLAKIYRKYRNWSDEDLIEEIQDLTDKRLTIIFNFPLDYRVDVKQHILD</sequence>
<dbReference type="RefSeq" id="WP_094140344.1">
    <property type="nucleotide sequence ID" value="NZ_FZRA01000001.1"/>
</dbReference>
<gene>
    <name evidence="1" type="ORF">SAMN05216470_0617</name>
</gene>
<reference evidence="1 2" key="1">
    <citation type="submission" date="2017-07" db="EMBL/GenBank/DDBJ databases">
        <authorList>
            <person name="Sun Z.S."/>
            <person name="Albrecht U."/>
            <person name="Echele G."/>
            <person name="Lee C.C."/>
        </authorList>
    </citation>
    <scope>NUCLEOTIDE SEQUENCE [LARGE SCALE GENOMIC DNA]</scope>
    <source>
        <strain evidence="1 2">AR3</strain>
    </source>
</reference>
<dbReference type="EMBL" id="FZRA01000001">
    <property type="protein sequence ID" value="SNU06648.1"/>
    <property type="molecule type" value="Genomic_DNA"/>
</dbReference>
<evidence type="ECO:0000313" key="2">
    <source>
        <dbReference type="Proteomes" id="UP000214649"/>
    </source>
</evidence>
<dbReference type="Proteomes" id="UP000214649">
    <property type="component" value="Unassembled WGS sequence"/>
</dbReference>
<name>A0A239R7C2_STREI</name>
<proteinExistence type="predicted"/>
<evidence type="ECO:0000313" key="1">
    <source>
        <dbReference type="EMBL" id="SNU06648.1"/>
    </source>
</evidence>